<evidence type="ECO:0000313" key="2">
    <source>
        <dbReference type="Proteomes" id="UP000593567"/>
    </source>
</evidence>
<protein>
    <submittedName>
        <fullName evidence="1">Uncharacterized protein</fullName>
    </submittedName>
</protein>
<keyword evidence="2" id="KW-1185">Reference proteome</keyword>
<proteinExistence type="predicted"/>
<dbReference type="Proteomes" id="UP000593567">
    <property type="component" value="Unassembled WGS sequence"/>
</dbReference>
<name>A0A7J7K8X3_BUGNE</name>
<dbReference type="AlphaFoldDB" id="A0A7J7K8X3"/>
<organism evidence="1 2">
    <name type="scientific">Bugula neritina</name>
    <name type="common">Brown bryozoan</name>
    <name type="synonym">Sertularia neritina</name>
    <dbReference type="NCBI Taxonomy" id="10212"/>
    <lineage>
        <taxon>Eukaryota</taxon>
        <taxon>Metazoa</taxon>
        <taxon>Spiralia</taxon>
        <taxon>Lophotrochozoa</taxon>
        <taxon>Bryozoa</taxon>
        <taxon>Gymnolaemata</taxon>
        <taxon>Cheilostomatida</taxon>
        <taxon>Flustrina</taxon>
        <taxon>Buguloidea</taxon>
        <taxon>Bugulidae</taxon>
        <taxon>Bugula</taxon>
    </lineage>
</organism>
<reference evidence="1" key="1">
    <citation type="submission" date="2020-06" db="EMBL/GenBank/DDBJ databases">
        <title>Draft genome of Bugula neritina, a colonial animal packing powerful symbionts and potential medicines.</title>
        <authorList>
            <person name="Rayko M."/>
        </authorList>
    </citation>
    <scope>NUCLEOTIDE SEQUENCE [LARGE SCALE GENOMIC DNA]</scope>
    <source>
        <strain evidence="1">Kwan_BN1</strain>
    </source>
</reference>
<accession>A0A7J7K8X3</accession>
<sequence length="217" mass="24433">MLTEINTLSTVLSKISNKKQEAQQLSSPTIAWDQEHKVFTGIPTGSRVSLTDFSPDELNSVCSRILSIEDAILQALPNLETLKLLEQSGTKLRSSEPTEQRKAIEDLVAGFVIAILEKAKLTLAELVELLKRNGWSELNTKHLEDICKTESNIKTATDLCFGEQQKQELMTSYKMCVEILIKELKCLTLADQIKVIIFLDKIKKYNLEELDLIKLAL</sequence>
<evidence type="ECO:0000313" key="1">
    <source>
        <dbReference type="EMBL" id="KAF6034006.1"/>
    </source>
</evidence>
<dbReference type="EMBL" id="VXIV02001182">
    <property type="protein sequence ID" value="KAF6034006.1"/>
    <property type="molecule type" value="Genomic_DNA"/>
</dbReference>
<gene>
    <name evidence="1" type="ORF">EB796_007687</name>
</gene>
<comment type="caution">
    <text evidence="1">The sequence shown here is derived from an EMBL/GenBank/DDBJ whole genome shotgun (WGS) entry which is preliminary data.</text>
</comment>